<dbReference type="Pfam" id="PF13639">
    <property type="entry name" value="zf-RING_2"/>
    <property type="match status" value="1"/>
</dbReference>
<keyword evidence="5" id="KW-1185">Reference proteome</keyword>
<evidence type="ECO:0000313" key="4">
    <source>
        <dbReference type="EMBL" id="KAL3656488.1"/>
    </source>
</evidence>
<feature type="domain" description="RING-type" evidence="2">
    <location>
        <begin position="254"/>
        <end position="298"/>
    </location>
</feature>
<proteinExistence type="predicted"/>
<evidence type="ECO:0008006" key="6">
    <source>
        <dbReference type="Google" id="ProtNLM"/>
    </source>
</evidence>
<dbReference type="PANTHER" id="PTHR22765">
    <property type="entry name" value="RING FINGER AND PROTEASE ASSOCIATED DOMAIN-CONTAINING"/>
    <property type="match status" value="1"/>
</dbReference>
<dbReference type="InterPro" id="IPR036871">
    <property type="entry name" value="PX_dom_sf"/>
</dbReference>
<keyword evidence="1" id="KW-0862">Zinc</keyword>
<dbReference type="Gene3D" id="3.30.40.10">
    <property type="entry name" value="Zinc/RING finger domain, C3HC4 (zinc finger)"/>
    <property type="match status" value="1"/>
</dbReference>
<dbReference type="GO" id="GO:0008270">
    <property type="term" value="F:zinc ion binding"/>
    <property type="evidence" value="ECO:0007669"/>
    <property type="project" value="UniProtKB-KW"/>
</dbReference>
<dbReference type="InterPro" id="IPR001841">
    <property type="entry name" value="Znf_RING"/>
</dbReference>
<gene>
    <name evidence="4" type="ORF">V7S43_018635</name>
</gene>
<dbReference type="InterPro" id="IPR051826">
    <property type="entry name" value="E3_ubiquitin-ligase_domain"/>
</dbReference>
<dbReference type="PANTHER" id="PTHR22765:SF411">
    <property type="entry name" value="OS02G0248440 PROTEIN"/>
    <property type="match status" value="1"/>
</dbReference>
<dbReference type="EMBL" id="JBIMZQ010000080">
    <property type="protein sequence ID" value="KAL3656488.1"/>
    <property type="molecule type" value="Genomic_DNA"/>
</dbReference>
<organism evidence="4 5">
    <name type="scientific">Phytophthora oleae</name>
    <dbReference type="NCBI Taxonomy" id="2107226"/>
    <lineage>
        <taxon>Eukaryota</taxon>
        <taxon>Sar</taxon>
        <taxon>Stramenopiles</taxon>
        <taxon>Oomycota</taxon>
        <taxon>Peronosporomycetes</taxon>
        <taxon>Peronosporales</taxon>
        <taxon>Peronosporaceae</taxon>
        <taxon>Phytophthora</taxon>
    </lineage>
</organism>
<dbReference type="SUPFAM" id="SSF64268">
    <property type="entry name" value="PX domain"/>
    <property type="match status" value="1"/>
</dbReference>
<dbReference type="InterPro" id="IPR001683">
    <property type="entry name" value="PX_dom"/>
</dbReference>
<evidence type="ECO:0000313" key="5">
    <source>
        <dbReference type="Proteomes" id="UP001632037"/>
    </source>
</evidence>
<dbReference type="CDD" id="cd16454">
    <property type="entry name" value="RING-H2_PA-TM-RING"/>
    <property type="match status" value="1"/>
</dbReference>
<reference evidence="4 5" key="1">
    <citation type="submission" date="2024-09" db="EMBL/GenBank/DDBJ databases">
        <title>Genome sequencing and assembly of Phytophthora oleae, isolate VK10A, causative agent of rot of olive drupes.</title>
        <authorList>
            <person name="Conti Taguali S."/>
            <person name="Riolo M."/>
            <person name="La Spada F."/>
            <person name="Cacciola S.O."/>
            <person name="Dionisio G."/>
        </authorList>
    </citation>
    <scope>NUCLEOTIDE SEQUENCE [LARGE SCALE GENOMIC DNA]</scope>
    <source>
        <strain evidence="4 5">VK10A</strain>
    </source>
</reference>
<evidence type="ECO:0000256" key="1">
    <source>
        <dbReference type="PROSITE-ProRule" id="PRU00175"/>
    </source>
</evidence>
<dbReference type="InterPro" id="IPR013083">
    <property type="entry name" value="Znf_RING/FYVE/PHD"/>
</dbReference>
<dbReference type="AlphaFoldDB" id="A0ABD3EPZ2"/>
<feature type="domain" description="PX" evidence="3">
    <location>
        <begin position="42"/>
        <end position="221"/>
    </location>
</feature>
<keyword evidence="1" id="KW-0479">Metal-binding</keyword>
<dbReference type="SMART" id="SM00184">
    <property type="entry name" value="RING"/>
    <property type="match status" value="1"/>
</dbReference>
<name>A0ABD3EPZ2_9STRA</name>
<dbReference type="PROSITE" id="PS50089">
    <property type="entry name" value="ZF_RING_2"/>
    <property type="match status" value="1"/>
</dbReference>
<evidence type="ECO:0000259" key="2">
    <source>
        <dbReference type="PROSITE" id="PS50089"/>
    </source>
</evidence>
<dbReference type="PROSITE" id="PS50195">
    <property type="entry name" value="PX"/>
    <property type="match status" value="1"/>
</dbReference>
<dbReference type="Proteomes" id="UP001632037">
    <property type="component" value="Unassembled WGS sequence"/>
</dbReference>
<comment type="caution">
    <text evidence="4">The sequence shown here is derived from an EMBL/GenBank/DDBJ whole genome shotgun (WGS) entry which is preliminary data.</text>
</comment>
<accession>A0ABD3EPZ2</accession>
<protein>
    <recommendedName>
        <fullName evidence="6">RING-type domain-containing protein</fullName>
    </recommendedName>
</protein>
<dbReference type="SUPFAM" id="SSF57850">
    <property type="entry name" value="RING/U-box"/>
    <property type="match status" value="1"/>
</dbReference>
<evidence type="ECO:0000259" key="3">
    <source>
        <dbReference type="PROSITE" id="PS50195"/>
    </source>
</evidence>
<dbReference type="Gene3D" id="3.30.1520.10">
    <property type="entry name" value="Phox-like domain"/>
    <property type="match status" value="1"/>
</dbReference>
<keyword evidence="1" id="KW-0863">Zinc-finger</keyword>
<sequence>MRASVFEDKLLASSGLMNEPHFRRLIKFQTRRRESLIGSELEIRTTASQALTSQDNANARFTVYSMHIHRASDIRQGADDQWILKKRYSELEAFRRLLFTRIERWEYTVRREFTRKTDRWQRSAEDAYNRHKAFAVVSNAMRRAISPTFPRKHVRSDKPAVIKERVAELPSFVRKTLGVYTDLAVYKTNSQLQGGGFGSSWAQLCTIFAEIETFLEIPQPQKDAEIQRQSAVLALKDFDVCANLVDEKNHEQLCSICLSEDPLTDEARPVVALPCGHHFHEDCVIDWFSTSPTCPLCRRSLTLCTQD</sequence>